<dbReference type="Proteomes" id="UP000805193">
    <property type="component" value="Unassembled WGS sequence"/>
</dbReference>
<accession>A0AC60QLH2</accession>
<organism evidence="1 2">
    <name type="scientific">Ixodes persulcatus</name>
    <name type="common">Taiga tick</name>
    <dbReference type="NCBI Taxonomy" id="34615"/>
    <lineage>
        <taxon>Eukaryota</taxon>
        <taxon>Metazoa</taxon>
        <taxon>Ecdysozoa</taxon>
        <taxon>Arthropoda</taxon>
        <taxon>Chelicerata</taxon>
        <taxon>Arachnida</taxon>
        <taxon>Acari</taxon>
        <taxon>Parasitiformes</taxon>
        <taxon>Ixodida</taxon>
        <taxon>Ixodoidea</taxon>
        <taxon>Ixodidae</taxon>
        <taxon>Ixodinae</taxon>
        <taxon>Ixodes</taxon>
    </lineage>
</organism>
<sequence>MRQVQLPAAASCSEVPALDVSNEKDDSFGPGASRFDSHFYTASETAQRAARADEMKEDLAAKPRSLPRNGTLLPLLECQKLQNTFASCRAQQWALLRTLAAKRGRRHEQRPLMAAVVFVLSAATSKARFFKSVTLLPSKNASSQIW</sequence>
<keyword evidence="2" id="KW-1185">Reference proteome</keyword>
<protein>
    <submittedName>
        <fullName evidence="1">Uncharacterized protein</fullName>
    </submittedName>
</protein>
<reference evidence="1 2" key="1">
    <citation type="journal article" date="2020" name="Cell">
        <title>Large-Scale Comparative Analyses of Tick Genomes Elucidate Their Genetic Diversity and Vector Capacities.</title>
        <authorList>
            <consortium name="Tick Genome and Microbiome Consortium (TIGMIC)"/>
            <person name="Jia N."/>
            <person name="Wang J."/>
            <person name="Shi W."/>
            <person name="Du L."/>
            <person name="Sun Y."/>
            <person name="Zhan W."/>
            <person name="Jiang J.F."/>
            <person name="Wang Q."/>
            <person name="Zhang B."/>
            <person name="Ji P."/>
            <person name="Bell-Sakyi L."/>
            <person name="Cui X.M."/>
            <person name="Yuan T.T."/>
            <person name="Jiang B.G."/>
            <person name="Yang W.F."/>
            <person name="Lam T.T."/>
            <person name="Chang Q.C."/>
            <person name="Ding S.J."/>
            <person name="Wang X.J."/>
            <person name="Zhu J.G."/>
            <person name="Ruan X.D."/>
            <person name="Zhao L."/>
            <person name="Wei J.T."/>
            <person name="Ye R.Z."/>
            <person name="Que T.C."/>
            <person name="Du C.H."/>
            <person name="Zhou Y.H."/>
            <person name="Cheng J.X."/>
            <person name="Dai P.F."/>
            <person name="Guo W.B."/>
            <person name="Han X.H."/>
            <person name="Huang E.J."/>
            <person name="Li L.F."/>
            <person name="Wei W."/>
            <person name="Gao Y.C."/>
            <person name="Liu J.Z."/>
            <person name="Shao H.Z."/>
            <person name="Wang X."/>
            <person name="Wang C.C."/>
            <person name="Yang T.C."/>
            <person name="Huo Q.B."/>
            <person name="Li W."/>
            <person name="Chen H.Y."/>
            <person name="Chen S.E."/>
            <person name="Zhou L.G."/>
            <person name="Ni X.B."/>
            <person name="Tian J.H."/>
            <person name="Sheng Y."/>
            <person name="Liu T."/>
            <person name="Pan Y.S."/>
            <person name="Xia L.Y."/>
            <person name="Li J."/>
            <person name="Zhao F."/>
            <person name="Cao W.C."/>
        </authorList>
    </citation>
    <scope>NUCLEOTIDE SEQUENCE [LARGE SCALE GENOMIC DNA]</scope>
    <source>
        <strain evidence="1">Iper-2018</strain>
    </source>
</reference>
<evidence type="ECO:0000313" key="1">
    <source>
        <dbReference type="EMBL" id="KAG0436067.1"/>
    </source>
</evidence>
<gene>
    <name evidence="1" type="ORF">HPB47_018164</name>
</gene>
<comment type="caution">
    <text evidence="1">The sequence shown here is derived from an EMBL/GenBank/DDBJ whole genome shotgun (WGS) entry which is preliminary data.</text>
</comment>
<dbReference type="EMBL" id="JABSTQ010007225">
    <property type="protein sequence ID" value="KAG0436067.1"/>
    <property type="molecule type" value="Genomic_DNA"/>
</dbReference>
<proteinExistence type="predicted"/>
<evidence type="ECO:0000313" key="2">
    <source>
        <dbReference type="Proteomes" id="UP000805193"/>
    </source>
</evidence>
<name>A0AC60QLH2_IXOPE</name>